<feature type="domain" description="Beta-ketoacyl-[acyl-carrier-protein] synthase III C-terminal" evidence="2">
    <location>
        <begin position="226"/>
        <end position="321"/>
    </location>
</feature>
<accession>A0A1I5WTW5</accession>
<protein>
    <submittedName>
        <fullName evidence="3">3-Oxoacyl-[acyl-carrier-protein (ACP)] synthase III C terminal</fullName>
    </submittedName>
</protein>
<dbReference type="AlphaFoldDB" id="A0A1I5WTW5"/>
<dbReference type="RefSeq" id="WP_074928637.1">
    <property type="nucleotide sequence ID" value="NZ_FOWR01000052.1"/>
</dbReference>
<dbReference type="SUPFAM" id="SSF53901">
    <property type="entry name" value="Thiolase-like"/>
    <property type="match status" value="1"/>
</dbReference>
<dbReference type="OrthoDB" id="2636646at2"/>
<dbReference type="GeneID" id="35869920"/>
<dbReference type="Gene3D" id="3.40.47.10">
    <property type="match status" value="1"/>
</dbReference>
<dbReference type="EMBL" id="FOWR01000052">
    <property type="protein sequence ID" value="SFQ22947.1"/>
    <property type="molecule type" value="Genomic_DNA"/>
</dbReference>
<evidence type="ECO:0000313" key="4">
    <source>
        <dbReference type="Proteomes" id="UP000182692"/>
    </source>
</evidence>
<evidence type="ECO:0000256" key="1">
    <source>
        <dbReference type="ARBA" id="ARBA00022679"/>
    </source>
</evidence>
<sequence length="336" mass="37695">MRIEDNNSVALSIDAIRVVRPKKKLVLVDDFDAVHCTSFNAHILKKMMGIETVNLLPEGVPHDALMMPLVSLSDAQTYEEFGNDVELRSANTGAMRAQFGHSVDRTLARIHNLMPLGLSNANRCVSLFKQLDMIARSAPAPRQYCIHNTELAFSKDMRITRGLSVQGDSNTSLRLSHTDDPKIRVSSVHLHYDRRFARGIWGDNVETKTYEENYRQNMHQVIHRALDKAGVTLSQIDHLLPHNINIKSWRFLCQSLDVSESRLFSRNIQTEGHCFCNDMVINLSDALEAFAHEDTPPTAENPLRFLAVAAGAGGMFGACVLDVIQLEGLRNERHAI</sequence>
<dbReference type="InterPro" id="IPR016039">
    <property type="entry name" value="Thiolase-like"/>
</dbReference>
<dbReference type="GO" id="GO:0016746">
    <property type="term" value="F:acyltransferase activity"/>
    <property type="evidence" value="ECO:0007669"/>
    <property type="project" value="UniProtKB-KW"/>
</dbReference>
<dbReference type="Proteomes" id="UP000182692">
    <property type="component" value="Unassembled WGS sequence"/>
</dbReference>
<keyword evidence="1" id="KW-0808">Transferase</keyword>
<gene>
    <name evidence="3" type="ORF">SAMN03084138_04432</name>
</gene>
<evidence type="ECO:0000313" key="3">
    <source>
        <dbReference type="EMBL" id="SFQ22947.1"/>
    </source>
</evidence>
<name>A0A1I5WTW5_9GAMM</name>
<proteinExistence type="predicted"/>
<evidence type="ECO:0000259" key="2">
    <source>
        <dbReference type="Pfam" id="PF08541"/>
    </source>
</evidence>
<organism evidence="3 4">
    <name type="scientific">Enterovibrio norvegicus DSM 15893</name>
    <dbReference type="NCBI Taxonomy" id="1121869"/>
    <lineage>
        <taxon>Bacteria</taxon>
        <taxon>Pseudomonadati</taxon>
        <taxon>Pseudomonadota</taxon>
        <taxon>Gammaproteobacteria</taxon>
        <taxon>Vibrionales</taxon>
        <taxon>Vibrionaceae</taxon>
        <taxon>Enterovibrio</taxon>
    </lineage>
</organism>
<dbReference type="InterPro" id="IPR013747">
    <property type="entry name" value="ACP_syn_III_C"/>
</dbReference>
<dbReference type="STRING" id="1121869.SAMN03084138_04432"/>
<reference evidence="3 4" key="1">
    <citation type="submission" date="2016-10" db="EMBL/GenBank/DDBJ databases">
        <authorList>
            <person name="de Groot N.N."/>
        </authorList>
    </citation>
    <scope>NUCLEOTIDE SEQUENCE [LARGE SCALE GENOMIC DNA]</scope>
    <source>
        <strain evidence="3 4">DSM 15893</strain>
    </source>
</reference>
<dbReference type="Pfam" id="PF08541">
    <property type="entry name" value="ACP_syn_III_C"/>
    <property type="match status" value="1"/>
</dbReference>